<dbReference type="Pfam" id="PF00079">
    <property type="entry name" value="Serpin"/>
    <property type="match status" value="1"/>
</dbReference>
<proteinExistence type="inferred from homology"/>
<evidence type="ECO:0000313" key="8">
    <source>
        <dbReference type="EMBL" id="AGE31988.1"/>
    </source>
</evidence>
<dbReference type="PANTHER" id="PTHR11461:SF211">
    <property type="entry name" value="GH10112P-RELATED"/>
    <property type="match status" value="1"/>
</dbReference>
<evidence type="ECO:0000256" key="3">
    <source>
        <dbReference type="ARBA" id="ARBA00022900"/>
    </source>
</evidence>
<evidence type="ECO:0000313" key="7">
    <source>
        <dbReference type="EMBL" id="AGE31987.1"/>
    </source>
</evidence>
<comment type="similarity">
    <text evidence="1">Belongs to the serpin family.</text>
</comment>
<evidence type="ECO:0000313" key="5">
    <source>
        <dbReference type="EMBL" id="AGE31985.1"/>
    </source>
</evidence>
<dbReference type="AlphaFoldDB" id="L8A4X4"/>
<evidence type="ECO:0000256" key="2">
    <source>
        <dbReference type="ARBA" id="ARBA00022690"/>
    </source>
</evidence>
<feature type="non-terminal residue" evidence="6">
    <location>
        <position position="1"/>
    </location>
</feature>
<keyword evidence="3" id="KW-0722">Serine protease inhibitor</keyword>
<evidence type="ECO:0000259" key="4">
    <source>
        <dbReference type="Pfam" id="PF00079"/>
    </source>
</evidence>
<dbReference type="InterPro" id="IPR023796">
    <property type="entry name" value="Serpin_dom"/>
</dbReference>
<dbReference type="EMBL" id="KC165724">
    <property type="protein sequence ID" value="AGE31987.1"/>
    <property type="molecule type" value="Genomic_DNA"/>
</dbReference>
<name>L8A4X4_MESEU</name>
<keyword evidence="2" id="KW-0646">Protease inhibitor</keyword>
<gene>
    <name evidence="6" type="primary">spn2</name>
</gene>
<dbReference type="SUPFAM" id="SSF56574">
    <property type="entry name" value="Serpins"/>
    <property type="match status" value="1"/>
</dbReference>
<sequence length="122" mass="13528">ISASESFPAGKNVFFSPPSIYVALAMAYGAARTETAEEMRNVLQYDKAGINDENVHQSFRSLLELLNNGSDEYKLNMANAILSSINYEVLPEYKELLKTHYAAMLKEVDFAGNSNQAVNEVN</sequence>
<dbReference type="GO" id="GO:0005615">
    <property type="term" value="C:extracellular space"/>
    <property type="evidence" value="ECO:0007669"/>
    <property type="project" value="InterPro"/>
</dbReference>
<dbReference type="Gene3D" id="3.30.497.10">
    <property type="entry name" value="Antithrombin, subunit I, domain 2"/>
    <property type="match status" value="1"/>
</dbReference>
<feature type="non-terminal residue" evidence="6">
    <location>
        <position position="122"/>
    </location>
</feature>
<dbReference type="EMBL" id="KC165725">
    <property type="protein sequence ID" value="AGE31988.1"/>
    <property type="molecule type" value="Genomic_DNA"/>
</dbReference>
<organism evidence="6">
    <name type="scientific">Mesobuthus eupeus</name>
    <name type="common">Lesser Asian scorpion</name>
    <name type="synonym">Buthus eupeus</name>
    <dbReference type="NCBI Taxonomy" id="34648"/>
    <lineage>
        <taxon>Eukaryota</taxon>
        <taxon>Metazoa</taxon>
        <taxon>Ecdysozoa</taxon>
        <taxon>Arthropoda</taxon>
        <taxon>Chelicerata</taxon>
        <taxon>Arachnida</taxon>
        <taxon>Scorpiones</taxon>
        <taxon>Buthida</taxon>
        <taxon>Buthoidea</taxon>
        <taxon>Buthidae</taxon>
        <taxon>Mesobuthus</taxon>
    </lineage>
</organism>
<evidence type="ECO:0000313" key="6">
    <source>
        <dbReference type="EMBL" id="AGE31986.1"/>
    </source>
</evidence>
<reference evidence="6" key="1">
    <citation type="submission" date="2012-11" db="EMBL/GenBank/DDBJ databases">
        <authorList>
            <person name="Shi C.-M."/>
            <person name="Ji Y.-J."/>
            <person name="Liu L."/>
            <person name="Wang L."/>
            <person name="Zhang D.-X."/>
        </authorList>
    </citation>
    <scope>NUCLEOTIDE SEQUENCE</scope>
    <source>
        <strain evidence="5">MeuI</strain>
        <strain evidence="6">MeuII</strain>
        <strain evidence="7">MeuIII</strain>
        <strain evidence="8">MeuIV</strain>
    </source>
</reference>
<accession>L8A4X4</accession>
<evidence type="ECO:0000256" key="1">
    <source>
        <dbReference type="ARBA" id="ARBA00009500"/>
    </source>
</evidence>
<reference evidence="6" key="2">
    <citation type="journal article" date="2013" name="Mol. Ecol.">
        <title>Impact of climate changes from Middle Miocene onwards on evolutionary diversification in Eurasia: Insights from the mesobuthid scorpions.</title>
        <authorList>
            <person name="Shi C.M."/>
            <person name="Ji Y.J."/>
            <person name="Liu L."/>
            <person name="Wang L."/>
            <person name="Zhang D.X."/>
        </authorList>
    </citation>
    <scope>NUCLEOTIDE SEQUENCE</scope>
    <source>
        <strain evidence="5">MeuI</strain>
        <strain evidence="6">MeuII</strain>
        <strain evidence="7">MeuIII</strain>
        <strain evidence="8">MeuIV</strain>
    </source>
</reference>
<feature type="domain" description="Serpin" evidence="4">
    <location>
        <begin position="9"/>
        <end position="122"/>
    </location>
</feature>
<dbReference type="EMBL" id="KC165722">
    <property type="protein sequence ID" value="AGE31985.1"/>
    <property type="molecule type" value="Genomic_DNA"/>
</dbReference>
<dbReference type="InterPro" id="IPR000215">
    <property type="entry name" value="Serpin_fam"/>
</dbReference>
<protein>
    <submittedName>
        <fullName evidence="6">Serine proteinase inhibitor</fullName>
    </submittedName>
</protein>
<dbReference type="InterPro" id="IPR036186">
    <property type="entry name" value="Serpin_sf"/>
</dbReference>
<dbReference type="InterPro" id="IPR042178">
    <property type="entry name" value="Serpin_sf_1"/>
</dbReference>
<dbReference type="GO" id="GO:0004867">
    <property type="term" value="F:serine-type endopeptidase inhibitor activity"/>
    <property type="evidence" value="ECO:0007669"/>
    <property type="project" value="UniProtKB-KW"/>
</dbReference>
<dbReference type="EMBL" id="KC165723">
    <property type="protein sequence ID" value="AGE31986.1"/>
    <property type="molecule type" value="Genomic_DNA"/>
</dbReference>
<dbReference type="PANTHER" id="PTHR11461">
    <property type="entry name" value="SERINE PROTEASE INHIBITOR, SERPIN"/>
    <property type="match status" value="1"/>
</dbReference>